<feature type="transmembrane region" description="Helical" evidence="23">
    <location>
        <begin position="230"/>
        <end position="248"/>
    </location>
</feature>
<dbReference type="Gene3D" id="2.130.10.10">
    <property type="entry name" value="YVTN repeat-like/Quinoprotein amine dehydrogenase"/>
    <property type="match status" value="1"/>
</dbReference>
<dbReference type="GO" id="GO:0140359">
    <property type="term" value="F:ABC-type transporter activity"/>
    <property type="evidence" value="ECO:0007669"/>
    <property type="project" value="InterPro"/>
</dbReference>
<name>A0A6S7G3D3_PARCT</name>
<evidence type="ECO:0000256" key="9">
    <source>
        <dbReference type="ARBA" id="ARBA00022692"/>
    </source>
</evidence>
<dbReference type="PANTHER" id="PTHR19229">
    <property type="entry name" value="ATP-BINDING CASSETTE TRANSPORTER SUBFAMILY A ABCA"/>
    <property type="match status" value="1"/>
</dbReference>
<feature type="domain" description="ABC transporter" evidence="24">
    <location>
        <begin position="1438"/>
        <end position="1673"/>
    </location>
</feature>
<dbReference type="Gene3D" id="3.40.50.300">
    <property type="entry name" value="P-loop containing nucleotide triphosphate hydrolases"/>
    <property type="match status" value="2"/>
</dbReference>
<feature type="transmembrane region" description="Helical" evidence="23">
    <location>
        <begin position="180"/>
        <end position="201"/>
    </location>
</feature>
<reference evidence="25" key="1">
    <citation type="submission" date="2020-04" db="EMBL/GenBank/DDBJ databases">
        <authorList>
            <person name="Alioto T."/>
            <person name="Alioto T."/>
            <person name="Gomez Garrido J."/>
        </authorList>
    </citation>
    <scope>NUCLEOTIDE SEQUENCE</scope>
    <source>
        <strain evidence="25">A484AB</strain>
    </source>
</reference>
<dbReference type="InterPro" id="IPR017871">
    <property type="entry name" value="ABC_transporter-like_CS"/>
</dbReference>
<dbReference type="CDD" id="cd03263">
    <property type="entry name" value="ABC_subfamily_A"/>
    <property type="match status" value="2"/>
</dbReference>
<dbReference type="FunFam" id="3.40.50.300:FF:000511">
    <property type="entry name" value="ATP-binding cassette, sub-family A (ABC1), member 2"/>
    <property type="match status" value="1"/>
</dbReference>
<dbReference type="InterPro" id="IPR003593">
    <property type="entry name" value="AAA+_ATPase"/>
</dbReference>
<dbReference type="GO" id="GO:0005319">
    <property type="term" value="F:lipid transporter activity"/>
    <property type="evidence" value="ECO:0007669"/>
    <property type="project" value="TreeGrafter"/>
</dbReference>
<keyword evidence="15 23" id="KW-1133">Transmembrane helix</keyword>
<dbReference type="InterPro" id="IPR020472">
    <property type="entry name" value="WD40_PAC1"/>
</dbReference>
<dbReference type="GO" id="GO:0051247">
    <property type="term" value="P:positive regulation of protein metabolic process"/>
    <property type="evidence" value="ECO:0007669"/>
    <property type="project" value="UniProtKB-ARBA"/>
</dbReference>
<feature type="transmembrane region" description="Helical" evidence="23">
    <location>
        <begin position="1291"/>
        <end position="1313"/>
    </location>
</feature>
<gene>
    <name evidence="25" type="ORF">PACLA_8A047624</name>
</gene>
<dbReference type="InterPro" id="IPR059122">
    <property type="entry name" value="Beta-prop_WDR5-like"/>
</dbReference>
<keyword evidence="16 23" id="KW-0472">Membrane</keyword>
<proteinExistence type="inferred from homology"/>
<dbReference type="PROSITE" id="PS50082">
    <property type="entry name" value="WD_REPEATS_2"/>
    <property type="match status" value="6"/>
</dbReference>
<dbReference type="SUPFAM" id="SSF52540">
    <property type="entry name" value="P-loop containing nucleoside triphosphate hydrolases"/>
    <property type="match status" value="2"/>
</dbReference>
<evidence type="ECO:0000256" key="23">
    <source>
        <dbReference type="SAM" id="Phobius"/>
    </source>
</evidence>
<keyword evidence="13 25" id="KW-0067">ATP-binding</keyword>
<dbReference type="InterPro" id="IPR003439">
    <property type="entry name" value="ABC_transporter-like_ATP-bd"/>
</dbReference>
<keyword evidence="18" id="KW-0458">Lysosome</keyword>
<evidence type="ECO:0000256" key="18">
    <source>
        <dbReference type="ARBA" id="ARBA00023228"/>
    </source>
</evidence>
<keyword evidence="6" id="KW-0488">Methylation</keyword>
<keyword evidence="17" id="KW-0325">Glycoprotein</keyword>
<evidence type="ECO:0000256" key="16">
    <source>
        <dbReference type="ARBA" id="ARBA00023136"/>
    </source>
</evidence>
<dbReference type="SMART" id="SM00382">
    <property type="entry name" value="AAA"/>
    <property type="match status" value="2"/>
</dbReference>
<dbReference type="GO" id="GO:0010008">
    <property type="term" value="C:endosome membrane"/>
    <property type="evidence" value="ECO:0007669"/>
    <property type="project" value="UniProtKB-SubCell"/>
</dbReference>
<evidence type="ECO:0000256" key="2">
    <source>
        <dbReference type="ARBA" id="ARBA00004608"/>
    </source>
</evidence>
<organism evidence="25 26">
    <name type="scientific">Paramuricea clavata</name>
    <name type="common">Red gorgonian</name>
    <name type="synonym">Violescent sea-whip</name>
    <dbReference type="NCBI Taxonomy" id="317549"/>
    <lineage>
        <taxon>Eukaryota</taxon>
        <taxon>Metazoa</taxon>
        <taxon>Cnidaria</taxon>
        <taxon>Anthozoa</taxon>
        <taxon>Octocorallia</taxon>
        <taxon>Malacalcyonacea</taxon>
        <taxon>Plexauridae</taxon>
        <taxon>Paramuricea</taxon>
    </lineage>
</organism>
<keyword evidence="9 23" id="KW-0812">Transmembrane</keyword>
<protein>
    <recommendedName>
        <fullName evidence="20">ATP-binding cassette sub-family A member 2</fullName>
    </recommendedName>
    <alternativeName>
        <fullName evidence="21">ATP-binding cassette transporter 2</fullName>
    </alternativeName>
</protein>
<comment type="function">
    <text evidence="19">Probable lipid transporter that modulates cholesterol sequestration in the late endosome/lysosome by regulating the intracellular sphingolipid metabolism, in turn participates in cholesterol homeostasis. May alter the transbilayer distribution of ceramide in the intraluminal membrane lipid bilayer, favoring its retention in the outer leaflet that results in increased acid ceramidase activity in the late endosome/lysosome, facilitating ceramide deacylation to sphingosine leading to the sequestration of free cholesterol in lysosomes. In addition regulates amyloid-beta production either by activating a signaling pathway that regulates amyloid precursor protein transcription through the modulation of sphingolipid metabolism or through its role in gamma-secretase processing of APP. May play a role in myelin formation.</text>
</comment>
<evidence type="ECO:0000256" key="8">
    <source>
        <dbReference type="ARBA" id="ARBA00022574"/>
    </source>
</evidence>
<feature type="transmembrane region" description="Helical" evidence="23">
    <location>
        <begin position="1260"/>
        <end position="1279"/>
    </location>
</feature>
<dbReference type="InterPro" id="IPR056264">
    <property type="entry name" value="R2_ABCA1-4-like"/>
</dbReference>
<dbReference type="EMBL" id="CACRXK020000596">
    <property type="protein sequence ID" value="CAB3983282.1"/>
    <property type="molecule type" value="Genomic_DNA"/>
</dbReference>
<dbReference type="GO" id="GO:0005524">
    <property type="term" value="F:ATP binding"/>
    <property type="evidence" value="ECO:0007669"/>
    <property type="project" value="UniProtKB-KW"/>
</dbReference>
<feature type="transmembrane region" description="Helical" evidence="23">
    <location>
        <begin position="118"/>
        <end position="141"/>
    </location>
</feature>
<evidence type="ECO:0000256" key="6">
    <source>
        <dbReference type="ARBA" id="ARBA00022481"/>
    </source>
</evidence>
<dbReference type="PROSITE" id="PS00678">
    <property type="entry name" value="WD_REPEATS_1"/>
    <property type="match status" value="4"/>
</dbReference>
<feature type="region of interest" description="Disordered" evidence="22">
    <location>
        <begin position="549"/>
        <end position="631"/>
    </location>
</feature>
<feature type="non-terminal residue" evidence="25">
    <location>
        <position position="2128"/>
    </location>
</feature>
<dbReference type="SMART" id="SM00320">
    <property type="entry name" value="WD40"/>
    <property type="match status" value="7"/>
</dbReference>
<dbReference type="FunFam" id="2.130.10.10:FF:000029">
    <property type="entry name" value="WD repeat-containing protein 5"/>
    <property type="match status" value="1"/>
</dbReference>
<evidence type="ECO:0000256" key="3">
    <source>
        <dbReference type="ARBA" id="ARBA00007636"/>
    </source>
</evidence>
<dbReference type="InterPro" id="IPR013525">
    <property type="entry name" value="ABC2_TM"/>
</dbReference>
<dbReference type="OrthoDB" id="6019247at2759"/>
<evidence type="ECO:0000256" key="10">
    <source>
        <dbReference type="ARBA" id="ARBA00022737"/>
    </source>
</evidence>
<sequence>SISSKLFFLEVHSISSKLFFQDVHSISSKLFFQDVHSISFKLFFQDVQIALSVLNCSSMMSSKDHLLLIQCYYRTIALSVLNCSSKMSSKDHLLLINSISSKLFFLEFGKILTYSNPFLVWLFLMQFAIATIVFCFLISVFFSKAKLAAACGGIIYFLTYMPFVFISIREDAAKVKLSGLTKSFASLFSTTAFGLASRYFALYEEQSIGVQWSNIGKSPLEGDDFNILKIFYMLIVDTLLYAILVWYIEAIYPGAYGLPRAWYFPCQASYWFGHNTRACPKFTRNYMMLNDEDAPPGAPGRMKCEKDPLNLPLGVVIDGLVKVYKSGSKRAVNRLTLNLYEGQITSFLGHNGAGKTTTMSLLTGLFPPTQGTAYIYGNDIRYDMDDIRKSLGFCPQHNVLFDRLTVEEHLWFYARLKGMSSGLVCGEVDRLLIDLDLPSKRHSLVDTLSGGMKRKLSIAVAFVAKSRMVILDEPTAGVDPYARRAIWDLLIKYKQDRTILLSTHYMDEADVLGDRIAIISEGKLQCLGSSLFLKSNFGDGYNLTLVKKSSGSTQNSFSNTPRGSVSNLGIIPPANTPQAGTPPMVIPGSAPSTSSVQGTPPQCDSLLSSSLGSSPNMSALSPLGKLTRQSPRGSTLSIAEAGTENVTSFVQSYVPSAKLVQESRQQLSFILPNNVVKRDGFGNFFAHLEQNLDSLGLKSFGITETPLEVVFLKVTVMAGQDETDSLTDSHREDGEDEAANHELSESHATNSSVVDSEGHGVEMMDIAGHDEAGLYDDDPLLKLDHRGVEQTEAVFVKKSQPMPIPRNTIIPQNHANGIQANHANGIQANHVSNGHRYGEETNNESSGSGSYVLSGALLKWQQFCGLIVKRFYQTRRNLKGLVSQIFLPSFFITIAMVFALSVPKPRDAPPLPLNTGMFDRPNYVPFANENSSNHLAVGMETTLKLPSGLGSFCYVKNPSISLRNWSYSSYPCKSRTAAKQDIDNVFNEQCLDRDYSDVRLCKNDTMLPDPAHRPEPLNKGTHCYCSDNRLKYVCPYDLSRPAPKEIIPATLDTLRNVSGRDVTKYLLYTTEQTRMARYGGMVFGETVPSIPAKFSNFTCVNINCDTVKRLGVRNAVKALYNNKGYHSQPVFLNAMDNAILRHYLPGPENPGAYGISVTNHPFNKSGERLSWEYRRSGTNVVIAIFVIVAMSFVPAGFVVFLVTERSTSSKHLQFVCGLDPIIYWLSNYFWDMCNYLIPAAVCITILYSFQVPAYASPTNFPAVVALFMLYGWSVTPLMYPASFFFKVPSTAYVVMIVTNLFLGITTTVSTSILEIFVDDDVLTSINTVLSVVSLAFPNYCLGRGLMNLAYNEYKNDFKQRVGQSSDVQSPFEWTIVTRNLVAMAAEGVLFFALTLLIEYRVSRKRKSLPQPSTELQDDEDVAEERERVLSGEADDDLVCLKNLTKVYFSKKTGNHLAVDRLCLGIQQGECFGLLGVNGAGKTSTFKMLTGDTSVTSGDAYLNSHSVCEEILKVHRCIGYCPQFDALIDEMTAREHLMLYARLRGVPSKEQTQVVDWAIQKLSLSKFADIPSKTYSGGMKRKLSTAIALIGDPPIIFLDEPTTGMDPKARRFLWDTVISIVKEGRSVVLTSHSMEECEALCTRLAIMVNGQFKCLGSTQHLKNRFGSGYIITLRIKGENPNLDTVMSFFTEKLPDISLKEKHHNMLQYHLQSGAIKLSKVFDLIENHLDDLQIEDYSVSQTTLDNVFINFARQQTDEVEFKDNRPHNRSRALRKLRLRLGLLTSGRLGPNRDDTVRFTSLPEMDETNDDNYEVTFSNNSQLAFSSDKPNYVIKYTLAGHTKAISSVKFSPCGEWLATSSADKMIKIWGAYDGKFEKTISGHKLGMSDVAWSSDSKLLVSASDDKTLKIWEFSTARCLKTLKGHSNYVFCCNFNPQSNLIVSGSFDESVRIWDVKTGICLKTLPAHSDPVTAVHFNRDGALIVSSSYDGLCRIWDTASGQCLKTLIDDDNPPVSFVKFSPNGKYILAATLDNTLKLWDYSKGKCLKTYTGHKNEKYCVFSNFSVTGGKWIVSGSEDNMVYIWNLQSKEVVQTLAGHTDVVLCCACHPTENIIASGALENDKTIKIWKSDV</sequence>
<feature type="compositionally biased region" description="Low complexity" evidence="22">
    <location>
        <begin position="605"/>
        <end position="621"/>
    </location>
</feature>
<feature type="transmembrane region" description="Helical" evidence="23">
    <location>
        <begin position="147"/>
        <end position="168"/>
    </location>
</feature>
<dbReference type="PROSITE" id="PS00211">
    <property type="entry name" value="ABC_TRANSPORTER_1"/>
    <property type="match status" value="1"/>
</dbReference>
<dbReference type="InterPro" id="IPR015943">
    <property type="entry name" value="WD40/YVTN_repeat-like_dom_sf"/>
</dbReference>
<feature type="transmembrane region" description="Helical" evidence="23">
    <location>
        <begin position="1380"/>
        <end position="1397"/>
    </location>
</feature>
<keyword evidence="14" id="KW-1278">Translocase</keyword>
<evidence type="ECO:0000256" key="11">
    <source>
        <dbReference type="ARBA" id="ARBA00022741"/>
    </source>
</evidence>
<evidence type="ECO:0000256" key="21">
    <source>
        <dbReference type="ARBA" id="ARBA00083139"/>
    </source>
</evidence>
<feature type="region of interest" description="Disordered" evidence="22">
    <location>
        <begin position="723"/>
        <end position="756"/>
    </location>
</feature>
<evidence type="ECO:0000256" key="7">
    <source>
        <dbReference type="ARBA" id="ARBA00022553"/>
    </source>
</evidence>
<comment type="caution">
    <text evidence="25">The sequence shown here is derived from an EMBL/GenBank/DDBJ whole genome shotgun (WGS) entry which is preliminary data.</text>
</comment>
<dbReference type="GO" id="GO:0005765">
    <property type="term" value="C:lysosomal membrane"/>
    <property type="evidence" value="ECO:0007669"/>
    <property type="project" value="UniProtKB-SubCell"/>
</dbReference>
<evidence type="ECO:0000256" key="14">
    <source>
        <dbReference type="ARBA" id="ARBA00022967"/>
    </source>
</evidence>
<evidence type="ECO:0000256" key="4">
    <source>
        <dbReference type="ARBA" id="ARBA00008869"/>
    </source>
</evidence>
<dbReference type="InterPro" id="IPR026082">
    <property type="entry name" value="ABCA"/>
</dbReference>
<keyword evidence="10" id="KW-0677">Repeat</keyword>
<dbReference type="Pfam" id="PF00005">
    <property type="entry name" value="ABC_tran"/>
    <property type="match status" value="2"/>
</dbReference>
<dbReference type="Pfam" id="PF25175">
    <property type="entry name" value="Beta-prop_WDR5"/>
    <property type="match status" value="1"/>
</dbReference>
<evidence type="ECO:0000313" key="26">
    <source>
        <dbReference type="Proteomes" id="UP001152795"/>
    </source>
</evidence>
<feature type="compositionally biased region" description="Polar residues" evidence="22">
    <location>
        <begin position="549"/>
        <end position="567"/>
    </location>
</feature>
<dbReference type="PRINTS" id="PR00320">
    <property type="entry name" value="GPROTEINBRPT"/>
</dbReference>
<evidence type="ECO:0000313" key="25">
    <source>
        <dbReference type="EMBL" id="CAB3983282.1"/>
    </source>
</evidence>
<evidence type="ECO:0000256" key="1">
    <source>
        <dbReference type="ARBA" id="ARBA00004155"/>
    </source>
</evidence>
<evidence type="ECO:0000256" key="22">
    <source>
        <dbReference type="SAM" id="MobiDB-lite"/>
    </source>
</evidence>
<evidence type="ECO:0000256" key="20">
    <source>
        <dbReference type="ARBA" id="ARBA00068368"/>
    </source>
</evidence>
<keyword evidence="7" id="KW-0597">Phosphoprotein</keyword>
<keyword evidence="11" id="KW-0547">Nucleotide-binding</keyword>
<dbReference type="CDD" id="cd00200">
    <property type="entry name" value="WD40"/>
    <property type="match status" value="1"/>
</dbReference>
<dbReference type="PROSITE" id="PS50294">
    <property type="entry name" value="WD_REPEATS_REGION"/>
    <property type="match status" value="5"/>
</dbReference>
<dbReference type="Proteomes" id="UP001152795">
    <property type="component" value="Unassembled WGS sequence"/>
</dbReference>
<feature type="transmembrane region" description="Helical" evidence="23">
    <location>
        <begin position="1235"/>
        <end position="1254"/>
    </location>
</feature>
<feature type="compositionally biased region" description="Polar residues" evidence="22">
    <location>
        <begin position="590"/>
        <end position="602"/>
    </location>
</feature>
<dbReference type="PANTHER" id="PTHR19229:SF36">
    <property type="entry name" value="ATP-BINDING CASSETTE SUB-FAMILY A MEMBER 2"/>
    <property type="match status" value="1"/>
</dbReference>
<dbReference type="InterPro" id="IPR027417">
    <property type="entry name" value="P-loop_NTPase"/>
</dbReference>
<dbReference type="GO" id="GO:0010556">
    <property type="term" value="P:regulation of macromolecule biosynthetic process"/>
    <property type="evidence" value="ECO:0007669"/>
    <property type="project" value="UniProtKB-ARBA"/>
</dbReference>
<accession>A0A6S7G3D3</accession>
<evidence type="ECO:0000259" key="24">
    <source>
        <dbReference type="PROSITE" id="PS50893"/>
    </source>
</evidence>
<keyword evidence="26" id="KW-1185">Reference proteome</keyword>
<comment type="subcellular location">
    <subcellularLocation>
        <location evidence="2">Endosome membrane</location>
    </subcellularLocation>
    <subcellularLocation>
        <location evidence="1">Lysosome membrane</location>
        <topology evidence="1">Multi-pass membrane protein</topology>
    </subcellularLocation>
</comment>
<evidence type="ECO:0000256" key="15">
    <source>
        <dbReference type="ARBA" id="ARBA00022989"/>
    </source>
</evidence>
<feature type="transmembrane region" description="Helical" evidence="23">
    <location>
        <begin position="1180"/>
        <end position="1202"/>
    </location>
</feature>
<comment type="similarity">
    <text evidence="4">Belongs to the ABC transporter superfamily. ABCA family.</text>
</comment>
<dbReference type="InterPro" id="IPR019775">
    <property type="entry name" value="WD40_repeat_CS"/>
</dbReference>
<dbReference type="Pfam" id="PF23321">
    <property type="entry name" value="R1_ABCA1"/>
    <property type="match status" value="1"/>
</dbReference>
<feature type="domain" description="ABC transporter" evidence="24">
    <location>
        <begin position="315"/>
        <end position="546"/>
    </location>
</feature>
<dbReference type="Pfam" id="PF12698">
    <property type="entry name" value="ABC2_membrane_3"/>
    <property type="match status" value="1"/>
</dbReference>
<dbReference type="InterPro" id="IPR001680">
    <property type="entry name" value="WD40_rpt"/>
</dbReference>
<dbReference type="PROSITE" id="PS50893">
    <property type="entry name" value="ABC_TRANSPORTER_2"/>
    <property type="match status" value="2"/>
</dbReference>
<dbReference type="FunFam" id="3.40.50.300:FF:000612">
    <property type="entry name" value="ATP-binding cassette, sub-family A (ABC1), member 2"/>
    <property type="match status" value="1"/>
</dbReference>
<evidence type="ECO:0000256" key="5">
    <source>
        <dbReference type="ARBA" id="ARBA00022448"/>
    </source>
</evidence>
<dbReference type="SUPFAM" id="SSF50978">
    <property type="entry name" value="WD40 repeat-like"/>
    <property type="match status" value="1"/>
</dbReference>
<comment type="similarity">
    <text evidence="3">Belongs to the WD repeat WDR5/wds family.</text>
</comment>
<dbReference type="InterPro" id="IPR036322">
    <property type="entry name" value="WD40_repeat_dom_sf"/>
</dbReference>
<evidence type="ECO:0000256" key="13">
    <source>
        <dbReference type="ARBA" id="ARBA00022840"/>
    </source>
</evidence>
<feature type="compositionally biased region" description="Basic and acidic residues" evidence="22">
    <location>
        <begin position="727"/>
        <end position="745"/>
    </location>
</feature>
<dbReference type="GO" id="GO:0016887">
    <property type="term" value="F:ATP hydrolysis activity"/>
    <property type="evidence" value="ECO:0007669"/>
    <property type="project" value="InterPro"/>
</dbReference>
<keyword evidence="5" id="KW-0813">Transport</keyword>
<evidence type="ECO:0000256" key="12">
    <source>
        <dbReference type="ARBA" id="ARBA00022753"/>
    </source>
</evidence>
<evidence type="ECO:0000256" key="19">
    <source>
        <dbReference type="ARBA" id="ARBA00059684"/>
    </source>
</evidence>
<keyword evidence="8" id="KW-0853">WD repeat</keyword>
<evidence type="ECO:0000256" key="17">
    <source>
        <dbReference type="ARBA" id="ARBA00023180"/>
    </source>
</evidence>
<keyword evidence="12" id="KW-0967">Endosome</keyword>